<dbReference type="CDD" id="cd24010">
    <property type="entry name" value="ASKHA_NBD_AcK_PK"/>
    <property type="match status" value="1"/>
</dbReference>
<reference evidence="8" key="1">
    <citation type="journal article" date="2011" name="J. Bacteriol.">
        <title>Genome sequence of the vertebrate gut symbiont Lactobacillus reuteri ATCC 53608.</title>
        <authorList>
            <person name="Heavens D."/>
            <person name="Tailford L.E."/>
            <person name="Crossman L."/>
            <person name="Jeffers F."/>
            <person name="Mackenzie D.A."/>
            <person name="Caccamo M."/>
            <person name="Juge N."/>
        </authorList>
    </citation>
    <scope>NUCLEOTIDE SEQUENCE [LARGE SCALE GENOMIC DNA]</scope>
    <source>
        <strain evidence="8">ATCC 53608</strain>
    </source>
</reference>
<comment type="catalytic activity">
    <reaction evidence="6">
        <text>acetate + ATP = acetyl phosphate + ADP</text>
        <dbReference type="Rhea" id="RHEA:11352"/>
        <dbReference type="ChEBI" id="CHEBI:22191"/>
        <dbReference type="ChEBI" id="CHEBI:30089"/>
        <dbReference type="ChEBI" id="CHEBI:30616"/>
        <dbReference type="ChEBI" id="CHEBI:456216"/>
        <dbReference type="EC" id="2.7.2.1"/>
    </reaction>
</comment>
<dbReference type="Pfam" id="PF00871">
    <property type="entry name" value="Acetate_kinase"/>
    <property type="match status" value="1"/>
</dbReference>
<gene>
    <name evidence="6" type="primary">ackA</name>
    <name evidence="8" type="ORF">LRATCC53608_0841</name>
</gene>
<accession>A0A0S4NNE5</accession>
<sequence length="395" mass="43872">MSKKILAINSGSSSIKFKLYLMPEEKLLISGSAENLGSSTSQLSYKTEKTGETRQLPLKNHSEAIDHIIDVLMTSGVVKDKSEIYGVGHRISHGGSYYTHAVAVTPEVEKRIDELRVLSPLHNPNGLAGIKAFEKFLPDAKEVVTFDNSFHHTIPKKAYMYALPYEFYEKYQIRRYGFHAPSHQYVSEKARELFGKEKTRRMITCHLGNGSSVSAILDGKSVNSSMGFTPLAGVVMGTRCGDIDPEIIPFLEEELNIDSHEMRRIMNEDSGLKGLSGISNDEREIESAAKNGNERAQLALDVFVHSIQQYIGAYTTDLDGLDTLVFTAGIGEHAAYIRSQICKNLDYLGVKIDEEKNKQNALSIEAPDSKVKVAVIPTNEEIIIARDVMNVTQQQ</sequence>
<comment type="subcellular location">
    <subcellularLocation>
        <location evidence="6">Cytoplasm</location>
    </subcellularLocation>
</comment>
<organism evidence="8">
    <name type="scientific">Limosilactobacillus reuteri subsp. suis (strain ATCC 53608 / LMG 31752 / 1063)</name>
    <name type="common">Lactobacillus reuteri</name>
    <dbReference type="NCBI Taxonomy" id="927703"/>
    <lineage>
        <taxon>Bacteria</taxon>
        <taxon>Bacillati</taxon>
        <taxon>Bacillota</taxon>
        <taxon>Bacilli</taxon>
        <taxon>Lactobacillales</taxon>
        <taxon>Lactobacillaceae</taxon>
        <taxon>Limosilactobacillus</taxon>
    </lineage>
</organism>
<keyword evidence="6" id="KW-0963">Cytoplasm</keyword>
<keyword evidence="3 6" id="KW-0547">Nucleotide-binding</keyword>
<dbReference type="PIRSF" id="PIRSF000722">
    <property type="entry name" value="Acetate_prop_kin"/>
    <property type="match status" value="1"/>
</dbReference>
<dbReference type="GO" id="GO:0006085">
    <property type="term" value="P:acetyl-CoA biosynthetic process"/>
    <property type="evidence" value="ECO:0007669"/>
    <property type="project" value="UniProtKB-UniRule"/>
</dbReference>
<dbReference type="UniPathway" id="UPA00340">
    <property type="reaction ID" value="UER00458"/>
</dbReference>
<comment type="subunit">
    <text evidence="6">Homodimer.</text>
</comment>
<feature type="site" description="Transition state stabilizer" evidence="6">
    <location>
        <position position="179"/>
    </location>
</feature>
<dbReference type="GO" id="GO:0005737">
    <property type="term" value="C:cytoplasm"/>
    <property type="evidence" value="ECO:0007669"/>
    <property type="project" value="UniProtKB-SubCell"/>
</dbReference>
<keyword evidence="6" id="KW-0479">Metal-binding</keyword>
<dbReference type="NCBIfam" id="TIGR00016">
    <property type="entry name" value="ackA"/>
    <property type="match status" value="1"/>
</dbReference>
<dbReference type="PRINTS" id="PR00471">
    <property type="entry name" value="ACETATEKNASE"/>
</dbReference>
<dbReference type="InterPro" id="IPR043129">
    <property type="entry name" value="ATPase_NBD"/>
</dbReference>
<keyword evidence="2 6" id="KW-0808">Transferase</keyword>
<feature type="binding site" evidence="6">
    <location>
        <position position="90"/>
    </location>
    <ligand>
        <name>substrate</name>
    </ligand>
</feature>
<accession>F8KDC5</accession>
<evidence type="ECO:0000256" key="6">
    <source>
        <dbReference type="HAMAP-Rule" id="MF_00020"/>
    </source>
</evidence>
<dbReference type="AlphaFoldDB" id="A0A0S4NNE5"/>
<dbReference type="PANTHER" id="PTHR21060">
    <property type="entry name" value="ACETATE KINASE"/>
    <property type="match status" value="1"/>
</dbReference>
<keyword evidence="5 6" id="KW-0067">ATP-binding</keyword>
<keyword evidence="6" id="KW-0460">Magnesium</keyword>
<dbReference type="RefSeq" id="WP_003675168.1">
    <property type="nucleotide sequence ID" value="NZ_JBKZCI010000007.1"/>
</dbReference>
<dbReference type="GO" id="GO:0005524">
    <property type="term" value="F:ATP binding"/>
    <property type="evidence" value="ECO:0007669"/>
    <property type="project" value="UniProtKB-KW"/>
</dbReference>
<dbReference type="InterPro" id="IPR004372">
    <property type="entry name" value="Ac/propionate_kinase"/>
</dbReference>
<feature type="site" description="Transition state stabilizer" evidence="6">
    <location>
        <position position="239"/>
    </location>
</feature>
<feature type="binding site" evidence="6">
    <location>
        <begin position="206"/>
        <end position="210"/>
    </location>
    <ligand>
        <name>ATP</name>
        <dbReference type="ChEBI" id="CHEBI:30616"/>
    </ligand>
</feature>
<dbReference type="GO" id="GO:0008776">
    <property type="term" value="F:acetate kinase activity"/>
    <property type="evidence" value="ECO:0007669"/>
    <property type="project" value="UniProtKB-UniRule"/>
</dbReference>
<comment type="pathway">
    <text evidence="6">Metabolic intermediate biosynthesis; acetyl-CoA biosynthesis; acetyl-CoA from acetate: step 1/2.</text>
</comment>
<dbReference type="SUPFAM" id="SSF53067">
    <property type="entry name" value="Actin-like ATPase domain"/>
    <property type="match status" value="2"/>
</dbReference>
<comment type="function">
    <text evidence="6">Catalyzes the formation of acetyl phosphate from acetate and ATP. Can also catalyze the reverse reaction.</text>
</comment>
<dbReference type="EMBL" id="FR854363">
    <property type="protein sequence ID" value="CCC03593.1"/>
    <property type="molecule type" value="Genomic_DNA"/>
</dbReference>
<feature type="binding site" evidence="6">
    <location>
        <position position="380"/>
    </location>
    <ligand>
        <name>Mg(2+)</name>
        <dbReference type="ChEBI" id="CHEBI:18420"/>
    </ligand>
</feature>
<evidence type="ECO:0000313" key="8">
    <source>
        <dbReference type="EMBL" id="CCC03593.1"/>
    </source>
</evidence>
<evidence type="ECO:0000256" key="3">
    <source>
        <dbReference type="ARBA" id="ARBA00022741"/>
    </source>
</evidence>
<dbReference type="HAMAP" id="MF_00020">
    <property type="entry name" value="Acetate_kinase"/>
    <property type="match status" value="1"/>
</dbReference>
<feature type="binding site" evidence="6">
    <location>
        <position position="16"/>
    </location>
    <ligand>
        <name>ATP</name>
        <dbReference type="ChEBI" id="CHEBI:30616"/>
    </ligand>
</feature>
<proteinExistence type="inferred from homology"/>
<dbReference type="GO" id="GO:0000287">
    <property type="term" value="F:magnesium ion binding"/>
    <property type="evidence" value="ECO:0007669"/>
    <property type="project" value="UniProtKB-UniRule"/>
</dbReference>
<comment type="cofactor">
    <cofactor evidence="6">
        <name>Mg(2+)</name>
        <dbReference type="ChEBI" id="CHEBI:18420"/>
    </cofactor>
    <cofactor evidence="6">
        <name>Mn(2+)</name>
        <dbReference type="ChEBI" id="CHEBI:29035"/>
    </cofactor>
    <text evidence="6">Mg(2+). Can also accept Mn(2+).</text>
</comment>
<dbReference type="PROSITE" id="PS01075">
    <property type="entry name" value="ACETATE_KINASE_1"/>
    <property type="match status" value="1"/>
</dbReference>
<evidence type="ECO:0000256" key="5">
    <source>
        <dbReference type="ARBA" id="ARBA00022840"/>
    </source>
</evidence>
<feature type="binding site" evidence="6">
    <location>
        <begin position="329"/>
        <end position="333"/>
    </location>
    <ligand>
        <name>ATP</name>
        <dbReference type="ChEBI" id="CHEBI:30616"/>
    </ligand>
</feature>
<protein>
    <recommendedName>
        <fullName evidence="6">Acetate kinase</fullName>
        <ecNumber evidence="6">2.7.2.1</ecNumber>
    </recommendedName>
    <alternativeName>
        <fullName evidence="6">Acetokinase</fullName>
    </alternativeName>
</protein>
<feature type="binding site" evidence="6">
    <location>
        <begin position="281"/>
        <end position="283"/>
    </location>
    <ligand>
        <name>ATP</name>
        <dbReference type="ChEBI" id="CHEBI:30616"/>
    </ligand>
</feature>
<dbReference type="GO" id="GO:0006083">
    <property type="term" value="P:acetate metabolic process"/>
    <property type="evidence" value="ECO:0007669"/>
    <property type="project" value="TreeGrafter"/>
</dbReference>
<comment type="similarity">
    <text evidence="1 6 7">Belongs to the acetokinase family.</text>
</comment>
<dbReference type="HOGENOM" id="CLU_020352_0_1_9"/>
<dbReference type="Gene3D" id="3.30.420.40">
    <property type="match status" value="2"/>
</dbReference>
<dbReference type="PANTHER" id="PTHR21060:SF15">
    <property type="entry name" value="ACETATE KINASE-RELATED"/>
    <property type="match status" value="1"/>
</dbReference>
<dbReference type="EC" id="2.7.2.1" evidence="6"/>
<evidence type="ECO:0000256" key="4">
    <source>
        <dbReference type="ARBA" id="ARBA00022777"/>
    </source>
</evidence>
<feature type="active site" description="Proton donor/acceptor" evidence="6">
    <location>
        <position position="147"/>
    </location>
</feature>
<evidence type="ECO:0000256" key="1">
    <source>
        <dbReference type="ARBA" id="ARBA00008748"/>
    </source>
</evidence>
<feature type="binding site" evidence="6">
    <location>
        <position position="9"/>
    </location>
    <ligand>
        <name>Mg(2+)</name>
        <dbReference type="ChEBI" id="CHEBI:18420"/>
    </ligand>
</feature>
<reference evidence="8" key="2">
    <citation type="submission" date="2011-05" db="EMBL/GenBank/DDBJ databases">
        <authorList>
            <person name="Davey R."/>
        </authorList>
    </citation>
    <scope>NUCLEOTIDE SEQUENCE</scope>
    <source>
        <strain evidence="8">ATCC 53608</strain>
    </source>
</reference>
<keyword evidence="4 6" id="KW-0418">Kinase</keyword>
<dbReference type="InterPro" id="IPR023865">
    <property type="entry name" value="Aliphatic_acid_kinase_CS"/>
</dbReference>
<name>A0A0S4NNE5_LIMR5</name>
<evidence type="ECO:0000256" key="2">
    <source>
        <dbReference type="ARBA" id="ARBA00022679"/>
    </source>
</evidence>
<dbReference type="PROSITE" id="PS01076">
    <property type="entry name" value="ACETATE_KINASE_2"/>
    <property type="match status" value="1"/>
</dbReference>
<evidence type="ECO:0000256" key="7">
    <source>
        <dbReference type="RuleBase" id="RU003835"/>
    </source>
</evidence>
<dbReference type="InterPro" id="IPR000890">
    <property type="entry name" value="Aliphatic_acid_kin_short-chain"/>
</dbReference>